<evidence type="ECO:0000313" key="8">
    <source>
        <dbReference type="EMBL" id="KYF67381.1"/>
    </source>
</evidence>
<evidence type="ECO:0000256" key="1">
    <source>
        <dbReference type="ARBA" id="ARBA00004651"/>
    </source>
</evidence>
<keyword evidence="5 6" id="KW-0472">Membrane</keyword>
<proteinExistence type="predicted"/>
<evidence type="ECO:0000256" key="6">
    <source>
        <dbReference type="SAM" id="Phobius"/>
    </source>
</evidence>
<dbReference type="GO" id="GO:0005886">
    <property type="term" value="C:plasma membrane"/>
    <property type="evidence" value="ECO:0007669"/>
    <property type="project" value="UniProtKB-SubCell"/>
</dbReference>
<dbReference type="InterPro" id="IPR023845">
    <property type="entry name" value="DUF3817_TM"/>
</dbReference>
<keyword evidence="4 6" id="KW-1133">Transmembrane helix</keyword>
<dbReference type="Pfam" id="PF12823">
    <property type="entry name" value="DUF3817"/>
    <property type="match status" value="1"/>
</dbReference>
<reference evidence="8 9" key="1">
    <citation type="submission" date="2014-02" db="EMBL/GenBank/DDBJ databases">
        <title>The small core and large imbalanced accessory genome model reveals a collaborative survival strategy of Sorangium cellulosum strains in nature.</title>
        <authorList>
            <person name="Han K."/>
            <person name="Peng R."/>
            <person name="Blom J."/>
            <person name="Li Y.-Z."/>
        </authorList>
    </citation>
    <scope>NUCLEOTIDE SEQUENCE [LARGE SCALE GENOMIC DNA]</scope>
    <source>
        <strain evidence="8 9">So0008-312</strain>
    </source>
</reference>
<evidence type="ECO:0000256" key="2">
    <source>
        <dbReference type="ARBA" id="ARBA00022475"/>
    </source>
</evidence>
<gene>
    <name evidence="8" type="ORF">BE15_11205</name>
</gene>
<comment type="subcellular location">
    <subcellularLocation>
        <location evidence="1">Cell membrane</location>
        <topology evidence="1">Multi-pass membrane protein</topology>
    </subcellularLocation>
</comment>
<protein>
    <recommendedName>
        <fullName evidence="7">DUF3817 domain-containing protein</fullName>
    </recommendedName>
</protein>
<evidence type="ECO:0000256" key="5">
    <source>
        <dbReference type="ARBA" id="ARBA00023136"/>
    </source>
</evidence>
<dbReference type="EMBL" id="JEMA01000656">
    <property type="protein sequence ID" value="KYF67381.1"/>
    <property type="molecule type" value="Genomic_DNA"/>
</dbReference>
<accession>A0A150QHE6</accession>
<dbReference type="Proteomes" id="UP000075260">
    <property type="component" value="Unassembled WGS sequence"/>
</dbReference>
<dbReference type="AlphaFoldDB" id="A0A150QHE6"/>
<feature type="transmembrane region" description="Helical" evidence="6">
    <location>
        <begin position="38"/>
        <end position="55"/>
    </location>
</feature>
<dbReference type="PANTHER" id="PTHR40077:SF1">
    <property type="entry name" value="MEMBRANE PROTEIN"/>
    <property type="match status" value="1"/>
</dbReference>
<dbReference type="NCBIfam" id="TIGR03954">
    <property type="entry name" value="integ_memb_HG"/>
    <property type="match status" value="1"/>
</dbReference>
<feature type="domain" description="DUF3817" evidence="7">
    <location>
        <begin position="2"/>
        <end position="86"/>
    </location>
</feature>
<comment type="caution">
    <text evidence="8">The sequence shown here is derived from an EMBL/GenBank/DDBJ whole genome shotgun (WGS) entry which is preliminary data.</text>
</comment>
<dbReference type="PANTHER" id="PTHR40077">
    <property type="entry name" value="MEMBRANE PROTEIN-RELATED"/>
    <property type="match status" value="1"/>
</dbReference>
<evidence type="ECO:0000256" key="3">
    <source>
        <dbReference type="ARBA" id="ARBA00022692"/>
    </source>
</evidence>
<keyword evidence="2" id="KW-1003">Cell membrane</keyword>
<organism evidence="8 9">
    <name type="scientific">Sorangium cellulosum</name>
    <name type="common">Polyangium cellulosum</name>
    <dbReference type="NCBI Taxonomy" id="56"/>
    <lineage>
        <taxon>Bacteria</taxon>
        <taxon>Pseudomonadati</taxon>
        <taxon>Myxococcota</taxon>
        <taxon>Polyangia</taxon>
        <taxon>Polyangiales</taxon>
        <taxon>Polyangiaceae</taxon>
        <taxon>Sorangium</taxon>
    </lineage>
</organism>
<evidence type="ECO:0000259" key="7">
    <source>
        <dbReference type="Pfam" id="PF12823"/>
    </source>
</evidence>
<feature type="transmembrane region" description="Helical" evidence="6">
    <location>
        <begin position="67"/>
        <end position="84"/>
    </location>
</feature>
<sequence length="96" mass="10299">MRLASLVEGTSLLLLLLIAMPLKYGLGLTIAVRVAGTVHGLLFLVLLSVASRAYFERAASTRSLLRVLGLSLVPLGFLAAERLLRRDADRDPPTTG</sequence>
<name>A0A150QHE6_SORCE</name>
<evidence type="ECO:0000256" key="4">
    <source>
        <dbReference type="ARBA" id="ARBA00022989"/>
    </source>
</evidence>
<feature type="transmembrane region" description="Helical" evidence="6">
    <location>
        <begin position="12"/>
        <end position="32"/>
    </location>
</feature>
<keyword evidence="3 6" id="KW-0812">Transmembrane</keyword>
<evidence type="ECO:0000313" key="9">
    <source>
        <dbReference type="Proteomes" id="UP000075260"/>
    </source>
</evidence>